<evidence type="ECO:0000256" key="1">
    <source>
        <dbReference type="SAM" id="SignalP"/>
    </source>
</evidence>
<accession>A0A0L0CRX3</accession>
<organism evidence="2 3">
    <name type="scientific">Lucilia cuprina</name>
    <name type="common">Green bottle fly</name>
    <name type="synonym">Australian sheep blowfly</name>
    <dbReference type="NCBI Taxonomy" id="7375"/>
    <lineage>
        <taxon>Eukaryota</taxon>
        <taxon>Metazoa</taxon>
        <taxon>Ecdysozoa</taxon>
        <taxon>Arthropoda</taxon>
        <taxon>Hexapoda</taxon>
        <taxon>Insecta</taxon>
        <taxon>Pterygota</taxon>
        <taxon>Neoptera</taxon>
        <taxon>Endopterygota</taxon>
        <taxon>Diptera</taxon>
        <taxon>Brachycera</taxon>
        <taxon>Muscomorpha</taxon>
        <taxon>Oestroidea</taxon>
        <taxon>Calliphoridae</taxon>
        <taxon>Luciliinae</taxon>
        <taxon>Lucilia</taxon>
    </lineage>
</organism>
<dbReference type="OrthoDB" id="7882129at2759"/>
<reference evidence="2 3" key="1">
    <citation type="journal article" date="2015" name="Nat. Commun.">
        <title>Lucilia cuprina genome unlocks parasitic fly biology to underpin future interventions.</title>
        <authorList>
            <person name="Anstead C.A."/>
            <person name="Korhonen P.K."/>
            <person name="Young N.D."/>
            <person name="Hall R.S."/>
            <person name="Jex A.R."/>
            <person name="Murali S.C."/>
            <person name="Hughes D.S."/>
            <person name="Lee S.F."/>
            <person name="Perry T."/>
            <person name="Stroehlein A.J."/>
            <person name="Ansell B.R."/>
            <person name="Breugelmans B."/>
            <person name="Hofmann A."/>
            <person name="Qu J."/>
            <person name="Dugan S."/>
            <person name="Lee S.L."/>
            <person name="Chao H."/>
            <person name="Dinh H."/>
            <person name="Han Y."/>
            <person name="Doddapaneni H.V."/>
            <person name="Worley K.C."/>
            <person name="Muzny D.M."/>
            <person name="Ioannidis P."/>
            <person name="Waterhouse R.M."/>
            <person name="Zdobnov E.M."/>
            <person name="James P.J."/>
            <person name="Bagnall N.H."/>
            <person name="Kotze A.C."/>
            <person name="Gibbs R.A."/>
            <person name="Richards S."/>
            <person name="Batterham P."/>
            <person name="Gasser R.B."/>
        </authorList>
    </citation>
    <scope>NUCLEOTIDE SEQUENCE [LARGE SCALE GENOMIC DNA]</scope>
    <source>
        <strain evidence="2 3">LS</strain>
        <tissue evidence="2">Full body</tissue>
    </source>
</reference>
<evidence type="ECO:0000313" key="3">
    <source>
        <dbReference type="Proteomes" id="UP000037069"/>
    </source>
</evidence>
<dbReference type="InterPro" id="IPR010629">
    <property type="entry name" value="Ins_allergen"/>
</dbReference>
<name>A0A0L0CRX3_LUCCU</name>
<dbReference type="Proteomes" id="UP000037069">
    <property type="component" value="Unassembled WGS sequence"/>
</dbReference>
<feature type="signal peptide" evidence="1">
    <location>
        <begin position="1"/>
        <end position="23"/>
    </location>
</feature>
<dbReference type="AlphaFoldDB" id="A0A0L0CRX3"/>
<comment type="caution">
    <text evidence="2">The sequence shown here is derived from an EMBL/GenBank/DDBJ whole genome shotgun (WGS) entry which is preliminary data.</text>
</comment>
<dbReference type="EMBL" id="JRES01000006">
    <property type="protein sequence ID" value="KNC34942.1"/>
    <property type="molecule type" value="Genomic_DNA"/>
</dbReference>
<evidence type="ECO:0000313" key="2">
    <source>
        <dbReference type="EMBL" id="KNC34942.1"/>
    </source>
</evidence>
<feature type="chain" id="PRO_5005536751" description="Protein G12" evidence="1">
    <location>
        <begin position="24"/>
        <end position="229"/>
    </location>
</feature>
<dbReference type="PANTHER" id="PTHR21163:SF0">
    <property type="entry name" value="GH08205P-RELATED"/>
    <property type="match status" value="1"/>
</dbReference>
<dbReference type="OMA" id="MLTIFQW"/>
<gene>
    <name evidence="2" type="ORF">FF38_02102</name>
</gene>
<proteinExistence type="predicted"/>
<sequence>MMIIKFCLLGLFSTCFLLNVVRADDCTGGSFRNLGLCQEFLVIRNLAPKASVIALIQNHMQTDIRFRKAVQYMLSPDFDKTTAKIDATSVYQSFLRQFTNAGVNTTDIDSVSKIFDCVLIPILVEATGNFRSSPNSVVVSRSLETFVQQVGALIPQKELVNTLDMQIAENKEFAKFYRVIRNPTFQSNVMKGFINRDISRPIKTLRRYQIDLSKLTQYVFNLFSLGPAV</sequence>
<dbReference type="PANTHER" id="PTHR21163">
    <property type="entry name" value="PROTEIN G12"/>
    <property type="match status" value="1"/>
</dbReference>
<dbReference type="Pfam" id="PF06757">
    <property type="entry name" value="Ins_allergen_rp"/>
    <property type="match status" value="1"/>
</dbReference>
<protein>
    <recommendedName>
        <fullName evidence="4">Protein G12</fullName>
    </recommendedName>
</protein>
<keyword evidence="1" id="KW-0732">Signal</keyword>
<keyword evidence="3" id="KW-1185">Reference proteome</keyword>
<evidence type="ECO:0008006" key="4">
    <source>
        <dbReference type="Google" id="ProtNLM"/>
    </source>
</evidence>